<evidence type="ECO:0000256" key="2">
    <source>
        <dbReference type="SAM" id="Phobius"/>
    </source>
</evidence>
<keyword evidence="6" id="KW-1185">Reference proteome</keyword>
<dbReference type="STRING" id="1400863.BN873_90027"/>
<feature type="region of interest" description="Disordered" evidence="1">
    <location>
        <begin position="3177"/>
        <end position="3212"/>
    </location>
</feature>
<dbReference type="InterPro" id="IPR026466">
    <property type="entry name" value="Fim_isopep_form_D2_dom"/>
</dbReference>
<dbReference type="PANTHER" id="PTHR34819:SF3">
    <property type="entry name" value="CELL SURFACE PROTEIN"/>
    <property type="match status" value="1"/>
</dbReference>
<dbReference type="InterPro" id="IPR047589">
    <property type="entry name" value="DUF11_rpt"/>
</dbReference>
<feature type="region of interest" description="Disordered" evidence="1">
    <location>
        <begin position="2863"/>
        <end position="2901"/>
    </location>
</feature>
<dbReference type="NCBIfam" id="TIGR01451">
    <property type="entry name" value="B_ant_repeat"/>
    <property type="match status" value="14"/>
</dbReference>
<feature type="domain" description="IPTL-CTERM protein sorting" evidence="4">
    <location>
        <begin position="3988"/>
        <end position="4014"/>
    </location>
</feature>
<feature type="compositionally biased region" description="Polar residues" evidence="1">
    <location>
        <begin position="3189"/>
        <end position="3212"/>
    </location>
</feature>
<feature type="region of interest" description="Disordered" evidence="1">
    <location>
        <begin position="2387"/>
        <end position="2438"/>
    </location>
</feature>
<feature type="domain" description="DUF11" evidence="3">
    <location>
        <begin position="1978"/>
        <end position="2080"/>
    </location>
</feature>
<feature type="domain" description="DUF11" evidence="3">
    <location>
        <begin position="2762"/>
        <end position="2873"/>
    </location>
</feature>
<dbReference type="NCBIfam" id="TIGR04174">
    <property type="entry name" value="IPTL_CTERM"/>
    <property type="match status" value="1"/>
</dbReference>
<dbReference type="Pfam" id="PF01345">
    <property type="entry name" value="DUF11"/>
    <property type="match status" value="9"/>
</dbReference>
<keyword evidence="2" id="KW-1133">Transmembrane helix</keyword>
<feature type="domain" description="DUF11" evidence="3">
    <location>
        <begin position="2448"/>
        <end position="2546"/>
    </location>
</feature>
<dbReference type="Pfam" id="PF18203">
    <property type="entry name" value="IPTL-CTERM"/>
    <property type="match status" value="1"/>
</dbReference>
<feature type="region of interest" description="Disordered" evidence="1">
    <location>
        <begin position="3655"/>
        <end position="3698"/>
    </location>
</feature>
<dbReference type="Proteomes" id="UP000035760">
    <property type="component" value="Unassembled WGS sequence"/>
</dbReference>
<evidence type="ECO:0000256" key="1">
    <source>
        <dbReference type="SAM" id="MobiDB-lite"/>
    </source>
</evidence>
<sequence length="4026" mass="413398">MTPKFKAVHWLGWLIICLSIFMGGRIAWAAAPAPVPSATVPSGTLDQFIGESFTIPSTSTAPISDQVCFDNTGNATGYQPAFELITPAGVTFNSATYLGSAVSISSQFCPAAPGNTNCTFTNPDVSTRIVTVHPGETFSVLRFPLGSFTTDQPAQCMALAFTLGSSATAPLGIIKTLTVTPFFDLGADPLDNPATDLPLFGDLQIIKINPTVIKHTKVINAPEDETATGPDYPRTVTLTVDVATGETVNPVKVTDDLPAEFQFINPPAPTGGCSIDAATTATTTTPGGKLVFDCGSITGVAGVDKTITFSFYIPKDRANNTSILNPTTPNPLTITNNSSAASTYLGNPLPSVLASDTITAKAVALQKGGAIVTNTGPTGLSSGDTVEYTLNGQVSDYFTVGNLIVTDKLGDGQTYDASFTPTWSVACVGAPATNGTFTGSNITVTSNQCTATNPPPGCDGTTSIRLDLSSAMGGSGLLAGTVNGQQCTFTIKLRSVIDNAYTGPVSGTKTLSAGDTVKNHSDVAFNVAGGGTITESTSSSLTVAAPTLVKSKYAFNGSTTLPDPFKVGAGDTVTYRLTTTFPVSSVENFKLTDYLPIPLYSLPTSLAGGGQCAGGATPTAPATNAWCYTSSDTVSGTPPPPPLIVTTTPSLNRIEWNYGNRELPDTGGTIDILYTVQATNQPMADRLNLANLAVQSYKDSLSGTEQTAATTTQVITKQPQLAIKKEIRSVTHGTRTDSASVPAGYDAQATGLDAGDKITYRVRITNTGSAPAYSIRLTDDAGTLTTAFGSPTSCTTPTVTLGDESTAVTTSGSLFTTDANLGMTVTPSLAGNGDATVDANEELFVEYTCTLAANATPRTTAIDNTATLRNYSNINTTGAVNFATNPAPLTRKAQIQTQGIQSITKAITGSSLPGSTPDSNINNGETLTFTITVNLSEGIYNSFSLTDNRTTIPTITCGSNGFTCSSNVTTSGSQVTVAATPNSTPGTITYTYSQAKAAGGTNIASVSATNAPAKTATTTWSMDNPNPAISKTLSPGSNLQDGDTVQIRLGWSNTDNNNPMFRCVITDTLDGNVFDLNTVQNVTAPTDYTFAYNNPTVTYTYTPPVATPDAPCPTVAAGGAVFSVQIKNNVVTGTYTNTANIDTYTVPPSVTIGGAAVSASVNAQVPIGAPTVSSKTVLRTSLADTSGSNVAIGEVVTYRLVFRMAEGVTNAVKLIDQLMTGTSTAQLVYIPNTAQLSRSSTSLSAANDPNGINNVAINTLVSVTPTLSGSNLIIDLGNVTNADANKATAESYTLEAQFYVANVSLNSGGTSLQNRAQITYRPAAATADTTVNGSTATVKVVTPQVGIIKTANPTAGAGGDTVTYTLKVSNTATGANAAPAYDYAFSDLLPAEMTPTGTPTANVGTTGATVSSLAFSGQTLAGVIDKLDPGETVTITYQATLAPTVPLGKILVNKAAATATTLPGIDSNERTGSGTGPNTLFAGTNAPVNTQTVTLSKTIKNPKPYYAIGEVVEYELRLAVPIGTATNVKFEDTLPTGLSYVAGSGALSITGGVTTPTAGPNTPSPTSPLTFTVGTVVAAGTAGDVVISYRAKVDNTSANQDGALRINNAQVSYDNPNGPSGSLLTATAPNPPSVHVGEPNLEMTKTILAGAAGGTAQGAGSIVRWQFTVSNNGHTTAHRVAIRDVLPGNTAGLDKLTIATTPNITVTTVGGVSKEAGGPVIASDFLVSLTNRARDTLSATDLVLEPGATLTVAFDTVVGPDASATDNLDNKVAATYNSLPTGTDGRDASNGGDDDNDATLNNYQESASQSLRIKSFIAIDKQVEPVTATIGQTITYRLHIDLIEGTTNSVVVTDVLPAGLQYVSHAVNVGNIGMALTNAAYNTRLGSGQTVSFNLGNVINPANGDQSDDYVEVEIYARVANITTNQNNLLIANGGEPTGPSPVSVSYNDGSPQTVYFDHDATTPGYQGIPFTVTEPVLGVTKTVNPTAQALGDIVTYTLNISHQPASTADAYDVVLVDVIPAGLTYIANSVNPPATFVSYDAGTRKLTLRYDSLPQAEGSRTITYQAQINTSAVVGVQQVNSLTMTWASLPGANGDPNNGRNGEDGPGGLNDYQVTTSTPVTPTASAVIDATKIVTFVIPGGDVNGNGIVDPGDTLQYTVTLKNTGTSPVTNVVFTDPIPANTQYVTGSSTLNSNSAGSFSDDTLTVNVGGLNASATATISFQVTVNAGTPAGTIISNQGVVDSDQTVPEPTDADGNDANGDQPTVIPVGGTQTALYAEKRVRLYQDVNNNGIVDNGDIMEYSLILHNQGSTALTGVRLTDTLPNGLTPVVDSELSALNTKLTVATGQDGVKWESSTTPGAGFTIGPNSSALATFRVTVTDATANSGTFSNQATVNYTEGSTPRTTRTDSNGSPEDGNQPTVFQAGSSTPKLDPQKRWRLDTDLDGDGQPSAGDILYYTITVTNTGAAATNVRLTDPIPANTTLVPNSVYTSQGTITGQSPISVNIGNMATGDVVTVNFRVKIDKPLPAGVNLISNQATVTRTGDPTGVKSDDNGNPNDNGGNPSPTLTPIGRQSAVTKTLFGTSEPVGSTGNQVLIGEVLTYRLTATIPPGTTRQLSFLDTLPAGLDYVAGSATLTRTFTSGLNASLNPADINSATSGSPVVLTNDPNLSWTAGTRTLQLTLGDVINSAATDATYTLEYKVVVQNIAANVRDQALTNTGGIRYWNALSQPQTTSATPVTVTVIEPHLTLTKIPSPSAIVSSSASGQITYTITVRNDGNASAYNVAITDALTTLPTGAQLSTVTTTQVPSGTFGTITNTSSTTNLAIQVAEFPAGGTLTIVAPVNLTLGASADFSNTANTTWTSLPGAKGTNDANPANPGDIDGERTGGAGAGSNGYSNSATSTVKVANPGLTKELLNAQSRYAIGDVVEYRLALSVPAGFTLQSVRLKDVLPAGLSYVTGSFNLVKPTDITLGTTPADFTTTSNTLEANFGNVVNANTTTSQTIVITYKALVANVLDNQDGVSMTNTATLTVFDPGTNGDLTKPITNQPPPAIIVGEPHLKMIKDVNPVVGVQNGDTVTFTITVENNGSTPSYETVLTDALTGKLVGVAGSLTVTVVNGSPVVGVGNFTFGAGGLSTGTPFTLAPGAKIQLTFQAKLTGVNIGDALPNQVSATFSSRLGDDQNERDNGNNGVDQDDPAQNTDPNKLDNYNATATSPNLIAATTVAIDKGFLPQGQNTYTIGELVTYQIKVNVSRVITPDVVVTDVLPAGLSYVSCAVATGDSDLTVAKIAIIQPGLPASCVPSAQAGTGPTTLTFDFGEVNNRAIATDTNPNDEYVLVTLIARVDNILANQAGVSLGNNASVSYTEAGQPKSLDFDADGNPNNGVIEPLKLTVVEPQVTLDKTASPSSVSLGDEVTFNLTLTPVADATGQCRTPAYDLVIKDTLPQYLTYIGLGGSPLPSGVTVAQNGQELTFTLSSALACGAPKTIPFRARLSAAAPIGVALTNNATVTWASQPGATGGSDSGRTGADGAGSGLNNYADPATAVITPTANAVISAAKSVRDVNGGTTLPGDLLEYSITLTNNSDEDISGVVFTDPIPGNTSYVAASSTLNGNPTGSVAGSPPILTVNVGTLKAHASAIIRFQVRVSYSTPNGFVVRNQGSVDSPRTVPTPTDADNDPSNGAQPTETPIGTQTGTNSTLRAEKRVAVSNDITPLGVVNAGDTLRYTIVLRNPGQTALTNLTLTDQVPTGLTYVNNSASPVAAFSSPTLTWSGLSVPANGSLTLTFDATIDTFSAPPPPTEKEFSNQGTVTSPQITTPVFTDGNGDPGDGEQPTVITATTAAGAPKLDLQKRGALAGNAAGGTAVNPGDTVLYTLVVSNTGSATATQVIVTDNALPPQVTLIAGSVLTSRGSVVTESPLRVNVGDLKPGEQATISFRVTVNANTGGQTASNQARAVADNDPNGIASDDNNSGRDPTDIRILRVPGVGSIPTLSEWGMIVLSLLMVMALAVTRRRDAMIRGSSRRWR</sequence>
<keyword evidence="2" id="KW-0472">Membrane</keyword>
<name>W6M8H8_9GAMM</name>
<feature type="region of interest" description="Disordered" evidence="1">
    <location>
        <begin position="2243"/>
        <end position="2266"/>
    </location>
</feature>
<dbReference type="InterPro" id="IPR001434">
    <property type="entry name" value="OmcB-like_DUF11"/>
</dbReference>
<dbReference type="InterPro" id="IPR026442">
    <property type="entry name" value="IPTL_CTERM"/>
</dbReference>
<evidence type="ECO:0000259" key="3">
    <source>
        <dbReference type="Pfam" id="PF01345"/>
    </source>
</evidence>
<dbReference type="NCBIfam" id="TIGR04226">
    <property type="entry name" value="RrgB_K2N_iso_D2"/>
    <property type="match status" value="5"/>
</dbReference>
<comment type="caution">
    <text evidence="5">The sequence shown here is derived from an EMBL/GenBank/DDBJ whole genome shotgun (WGS) entry which is preliminary data.</text>
</comment>
<dbReference type="EMBL" id="CBTJ020000102">
    <property type="protein sequence ID" value="CDI04276.1"/>
    <property type="molecule type" value="Genomic_DNA"/>
</dbReference>
<feature type="domain" description="DUF11" evidence="3">
    <location>
        <begin position="3564"/>
        <end position="3682"/>
    </location>
</feature>
<feature type="compositionally biased region" description="Polar residues" evidence="1">
    <location>
        <begin position="3655"/>
        <end position="3671"/>
    </location>
</feature>
<feature type="compositionally biased region" description="Basic and acidic residues" evidence="1">
    <location>
        <begin position="3179"/>
        <end position="3188"/>
    </location>
</feature>
<feature type="compositionally biased region" description="Polar residues" evidence="1">
    <location>
        <begin position="2387"/>
        <end position="2430"/>
    </location>
</feature>
<reference evidence="5" key="2">
    <citation type="submission" date="2014-03" db="EMBL/GenBank/DDBJ databases">
        <title>Candidatus Competibacter-lineage genomes retrieved from metagenomes reveal functional metabolic diversity.</title>
        <authorList>
            <person name="McIlroy S.J."/>
            <person name="Albertsen M."/>
            <person name="Andresen E.K."/>
            <person name="Saunders A.M."/>
            <person name="Kristiansen R."/>
            <person name="Stokholm-Bjerregaard M."/>
            <person name="Nielsen K.L."/>
            <person name="Nielsen P.H."/>
        </authorList>
    </citation>
    <scope>NUCLEOTIDE SEQUENCE</scope>
    <source>
        <strain evidence="5">Run_A_D11</strain>
    </source>
</reference>
<dbReference type="InterPro" id="IPR051172">
    <property type="entry name" value="Chlamydia_OmcB"/>
</dbReference>
<feature type="domain" description="DUF11" evidence="3">
    <location>
        <begin position="2288"/>
        <end position="2399"/>
    </location>
</feature>
<keyword evidence="2" id="KW-0812">Transmembrane</keyword>
<dbReference type="OrthoDB" id="5800414at2"/>
<feature type="region of interest" description="Disordered" evidence="1">
    <location>
        <begin position="3513"/>
        <end position="3533"/>
    </location>
</feature>
<feature type="domain" description="DUF11" evidence="3">
    <location>
        <begin position="2150"/>
        <end position="2253"/>
    </location>
</feature>
<feature type="region of interest" description="Disordered" evidence="1">
    <location>
        <begin position="2088"/>
        <end position="2113"/>
    </location>
</feature>
<feature type="region of interest" description="Disordered" evidence="1">
    <location>
        <begin position="2538"/>
        <end position="2571"/>
    </location>
</feature>
<feature type="compositionally biased region" description="Low complexity" evidence="1">
    <location>
        <begin position="2554"/>
        <end position="2566"/>
    </location>
</feature>
<proteinExistence type="predicted"/>
<organism evidence="5 6">
    <name type="scientific">Candidatus Competibacter denitrificans Run_A_D11</name>
    <dbReference type="NCBI Taxonomy" id="1400863"/>
    <lineage>
        <taxon>Bacteria</taxon>
        <taxon>Pseudomonadati</taxon>
        <taxon>Pseudomonadota</taxon>
        <taxon>Gammaproteobacteria</taxon>
        <taxon>Candidatus Competibacteraceae</taxon>
        <taxon>Candidatus Competibacter</taxon>
    </lineage>
</organism>
<feature type="domain" description="DUF11" evidence="3">
    <location>
        <begin position="3863"/>
        <end position="3962"/>
    </location>
</feature>
<accession>W6M8H8</accession>
<dbReference type="Gene3D" id="2.60.40.740">
    <property type="match status" value="12"/>
</dbReference>
<evidence type="ECO:0000313" key="6">
    <source>
        <dbReference type="Proteomes" id="UP000035760"/>
    </source>
</evidence>
<feature type="compositionally biased region" description="Polar residues" evidence="1">
    <location>
        <begin position="3678"/>
        <end position="3698"/>
    </location>
</feature>
<feature type="transmembrane region" description="Helical" evidence="2">
    <location>
        <begin position="3992"/>
        <end position="4011"/>
    </location>
</feature>
<feature type="region of interest" description="Disordered" evidence="1">
    <location>
        <begin position="1776"/>
        <end position="1801"/>
    </location>
</feature>
<evidence type="ECO:0000313" key="5">
    <source>
        <dbReference type="EMBL" id="CDI04276.1"/>
    </source>
</evidence>
<feature type="domain" description="DUF11" evidence="3">
    <location>
        <begin position="1817"/>
        <end position="1896"/>
    </location>
</feature>
<feature type="domain" description="DUF11" evidence="3">
    <location>
        <begin position="3717"/>
        <end position="3814"/>
    </location>
</feature>
<evidence type="ECO:0000259" key="4">
    <source>
        <dbReference type="Pfam" id="PF18203"/>
    </source>
</evidence>
<reference evidence="5" key="1">
    <citation type="submission" date="2013-07" db="EMBL/GenBank/DDBJ databases">
        <authorList>
            <person name="McIlroy S."/>
        </authorList>
    </citation>
    <scope>NUCLEOTIDE SEQUENCE [LARGE SCALE GENOMIC DNA]</scope>
    <source>
        <strain evidence="5">Run_A_D11</strain>
    </source>
</reference>
<gene>
    <name evidence="5" type="ORF">BN873_90027</name>
</gene>
<dbReference type="PANTHER" id="PTHR34819">
    <property type="entry name" value="LARGE CYSTEINE-RICH PERIPLASMIC PROTEIN OMCB"/>
    <property type="match status" value="1"/>
</dbReference>
<feature type="compositionally biased region" description="Gly residues" evidence="1">
    <location>
        <begin position="3518"/>
        <end position="3533"/>
    </location>
</feature>
<protein>
    <submittedName>
        <fullName evidence="5">Uncharacterized protein</fullName>
    </submittedName>
</protein>